<proteinExistence type="evidence at transcript level"/>
<comment type="subcellular location">
    <subcellularLocation>
        <location evidence="1 8">Membrane</location>
        <topology evidence="1 8">Single-pass type I membrane protein</topology>
    </subcellularLocation>
</comment>
<dbReference type="Pfam" id="PF01105">
    <property type="entry name" value="EMP24_GP25L"/>
    <property type="match status" value="1"/>
</dbReference>
<keyword evidence="7 9" id="KW-0472">Membrane</keyword>
<evidence type="ECO:0000256" key="4">
    <source>
        <dbReference type="ARBA" id="ARBA00022692"/>
    </source>
</evidence>
<name>A0A2P2HX57_9CRUS</name>
<evidence type="ECO:0000256" key="6">
    <source>
        <dbReference type="ARBA" id="ARBA00022989"/>
    </source>
</evidence>
<dbReference type="PROSITE" id="PS50866">
    <property type="entry name" value="GOLD"/>
    <property type="match status" value="1"/>
</dbReference>
<dbReference type="InterPro" id="IPR009038">
    <property type="entry name" value="GOLD_dom"/>
</dbReference>
<evidence type="ECO:0000256" key="1">
    <source>
        <dbReference type="ARBA" id="ARBA00004479"/>
    </source>
</evidence>
<evidence type="ECO:0000256" key="10">
    <source>
        <dbReference type="SAM" id="SignalP"/>
    </source>
</evidence>
<evidence type="ECO:0000313" key="12">
    <source>
        <dbReference type="EMBL" id="LAB66375.1"/>
    </source>
</evidence>
<keyword evidence="6 9" id="KW-1133">Transmembrane helix</keyword>
<keyword evidence="5 10" id="KW-0732">Signal</keyword>
<feature type="signal peptide" evidence="10">
    <location>
        <begin position="1"/>
        <end position="23"/>
    </location>
</feature>
<dbReference type="PANTHER" id="PTHR22811">
    <property type="entry name" value="TRANSMEMBRANE EMP24 DOMAIN-CONTAINING PROTEIN"/>
    <property type="match status" value="1"/>
</dbReference>
<feature type="transmembrane region" description="Helical" evidence="9">
    <location>
        <begin position="176"/>
        <end position="198"/>
    </location>
</feature>
<accession>A0A2P2HX57</accession>
<evidence type="ECO:0000259" key="11">
    <source>
        <dbReference type="PROSITE" id="PS50866"/>
    </source>
</evidence>
<evidence type="ECO:0000256" key="3">
    <source>
        <dbReference type="ARBA" id="ARBA00022473"/>
    </source>
</evidence>
<dbReference type="SMART" id="SM01190">
    <property type="entry name" value="EMP24_GP25L"/>
    <property type="match status" value="1"/>
</dbReference>
<evidence type="ECO:0000256" key="5">
    <source>
        <dbReference type="ARBA" id="ARBA00022729"/>
    </source>
</evidence>
<dbReference type="GO" id="GO:0016020">
    <property type="term" value="C:membrane"/>
    <property type="evidence" value="ECO:0007669"/>
    <property type="project" value="UniProtKB-SubCell"/>
</dbReference>
<organism evidence="12">
    <name type="scientific">Hirondellea gigas</name>
    <dbReference type="NCBI Taxonomy" id="1518452"/>
    <lineage>
        <taxon>Eukaryota</taxon>
        <taxon>Metazoa</taxon>
        <taxon>Ecdysozoa</taxon>
        <taxon>Arthropoda</taxon>
        <taxon>Crustacea</taxon>
        <taxon>Multicrustacea</taxon>
        <taxon>Malacostraca</taxon>
        <taxon>Eumalacostraca</taxon>
        <taxon>Peracarida</taxon>
        <taxon>Amphipoda</taxon>
        <taxon>Amphilochidea</taxon>
        <taxon>Lysianassida</taxon>
        <taxon>Lysianassidira</taxon>
        <taxon>Lysianassoidea</taxon>
        <taxon>Lysianassidae</taxon>
        <taxon>Hirondellea</taxon>
    </lineage>
</organism>
<evidence type="ECO:0000256" key="2">
    <source>
        <dbReference type="ARBA" id="ARBA00007104"/>
    </source>
</evidence>
<evidence type="ECO:0000256" key="8">
    <source>
        <dbReference type="RuleBase" id="RU003827"/>
    </source>
</evidence>
<keyword evidence="3" id="KW-0217">Developmental protein</keyword>
<protein>
    <submittedName>
        <fullName evidence="12">Transmembrane emp24 domain-containing protein bai</fullName>
    </submittedName>
</protein>
<feature type="chain" id="PRO_5015134926" evidence="10">
    <location>
        <begin position="24"/>
        <end position="209"/>
    </location>
</feature>
<dbReference type="EMBL" id="IACF01000610">
    <property type="protein sequence ID" value="LAB66375.1"/>
    <property type="molecule type" value="mRNA"/>
</dbReference>
<comment type="similarity">
    <text evidence="2 8">Belongs to the EMP24/GP25L family.</text>
</comment>
<evidence type="ECO:0000256" key="7">
    <source>
        <dbReference type="ARBA" id="ARBA00023136"/>
    </source>
</evidence>
<feature type="domain" description="GOLD" evidence="11">
    <location>
        <begin position="33"/>
        <end position="143"/>
    </location>
</feature>
<reference evidence="12" key="1">
    <citation type="journal article" date="2018" name="Biosci. Biotechnol. Biochem.">
        <title>Polysaccharide hydrolase of the hadal zone amphipods Hirondellea gigas.</title>
        <authorList>
            <person name="Kobayashi H."/>
            <person name="Nagahama T."/>
            <person name="Arai W."/>
            <person name="Sasagawa Y."/>
            <person name="Umeda M."/>
            <person name="Hayashi T."/>
            <person name="Nikaido I."/>
            <person name="Watanabe H."/>
            <person name="Oguri K."/>
            <person name="Kitazato H."/>
            <person name="Fujioka K."/>
            <person name="Kido Y."/>
            <person name="Takami H."/>
        </authorList>
    </citation>
    <scope>NUCLEOTIDE SEQUENCE</scope>
    <source>
        <tissue evidence="12">Whole body</tissue>
    </source>
</reference>
<sequence length="209" mass="23868">MLSGVCSLLWCTLLLLGVSLCHGIMFPLQPGQQKCLREEIHKDVLVSGEYEVQESAGQKVDLKVTDSKGHILYSKDDAVAGKFVFNTEDYDVYEICFLSRIPQGQRGLMQEVTLNTKHGVEAKSYEALGEAAKLKPLEIELKRLEDLSESIVKDFAYMRHREEEMRDTNESTNSRVLYFSLFSLCCLIGLATWQVLYLRKFFKAKKLIE</sequence>
<keyword evidence="4 8" id="KW-0812">Transmembrane</keyword>
<dbReference type="InterPro" id="IPR015720">
    <property type="entry name" value="Emp24-like"/>
</dbReference>
<dbReference type="AlphaFoldDB" id="A0A2P2HX57"/>
<evidence type="ECO:0000256" key="9">
    <source>
        <dbReference type="SAM" id="Phobius"/>
    </source>
</evidence>